<keyword evidence="7" id="KW-0645">Protease</keyword>
<dbReference type="Proteomes" id="UP000466799">
    <property type="component" value="Unassembled WGS sequence"/>
</dbReference>
<dbReference type="EMBL" id="WHJL01000140">
    <property type="protein sequence ID" value="MPQ36123.1"/>
    <property type="molecule type" value="Genomic_DNA"/>
</dbReference>
<accession>A0A0F4HCC3</accession>
<dbReference type="SMR" id="A0A0F4HCC3"/>
<keyword evidence="7" id="KW-0378">Hydrolase</keyword>
<dbReference type="Proteomes" id="UP000236514">
    <property type="component" value="Unassembled WGS sequence"/>
</dbReference>
<dbReference type="Proteomes" id="UP000094714">
    <property type="component" value="Chromosome"/>
</dbReference>
<dbReference type="Gene3D" id="1.25.40.10">
    <property type="entry name" value="Tetratricopeptide repeat domain"/>
    <property type="match status" value="2"/>
</dbReference>
<keyword evidence="2 3" id="KW-0802">TPR repeat</keyword>
<dbReference type="EMBL" id="CP017151">
    <property type="protein sequence ID" value="AOR75200.1"/>
    <property type="molecule type" value="Genomic_DNA"/>
</dbReference>
<feature type="repeat" description="TPR" evidence="3">
    <location>
        <begin position="238"/>
        <end position="271"/>
    </location>
</feature>
<keyword evidence="1" id="KW-0677">Repeat</keyword>
<dbReference type="PATRIC" id="fig|1613.112.peg.1842"/>
<dbReference type="Pfam" id="PF14559">
    <property type="entry name" value="TPR_19"/>
    <property type="match status" value="1"/>
</dbReference>
<reference evidence="7 11" key="4">
    <citation type="submission" date="2020-04" db="EMBL/GenBank/DDBJ databases">
        <title>Novel strain L. Fermentum HFD1 producer antibacterial peptides.</title>
        <authorList>
            <person name="Ozhegov G.D."/>
            <person name="Pavlova A.S."/>
            <person name="Zhuravleva D.E."/>
            <person name="Gogoleva N.V."/>
            <person name="Shagimardanova E.I."/>
            <person name="Markelova M.I."/>
            <person name="Yarullina D.R."/>
            <person name="Kayumov A.R."/>
        </authorList>
    </citation>
    <scope>NUCLEOTIDE SEQUENCE [LARGE SCALE GENOMIC DNA]</scope>
    <source>
        <strain evidence="7 11">HFD1</strain>
    </source>
</reference>
<evidence type="ECO:0000313" key="11">
    <source>
        <dbReference type="Proteomes" id="UP000503169"/>
    </source>
</evidence>
<dbReference type="GO" id="GO:0097363">
    <property type="term" value="F:protein O-acetylglucosaminyltransferase activity"/>
    <property type="evidence" value="ECO:0007669"/>
    <property type="project" value="UniProtKB-EC"/>
</dbReference>
<evidence type="ECO:0000313" key="9">
    <source>
        <dbReference type="Proteomes" id="UP000236514"/>
    </source>
</evidence>
<dbReference type="PROSITE" id="PS50005">
    <property type="entry name" value="TPR"/>
    <property type="match status" value="1"/>
</dbReference>
<evidence type="ECO:0000313" key="10">
    <source>
        <dbReference type="Proteomes" id="UP000466799"/>
    </source>
</evidence>
<dbReference type="EMBL" id="POTQ01000012">
    <property type="protein sequence ID" value="PNV57754.1"/>
    <property type="molecule type" value="Genomic_DNA"/>
</dbReference>
<dbReference type="InterPro" id="IPR051012">
    <property type="entry name" value="CellSynth/LPSAsmb/PSIAsmb"/>
</dbReference>
<evidence type="ECO:0000256" key="1">
    <source>
        <dbReference type="ARBA" id="ARBA00022737"/>
    </source>
</evidence>
<protein>
    <submittedName>
        <fullName evidence="7">Beta-barrel assembly-enhancing protease</fullName>
        <ecNumber evidence="7">3.4.-.-</ecNumber>
    </submittedName>
    <submittedName>
        <fullName evidence="6">Cellulose biosynthesis protein BcsC</fullName>
    </submittedName>
    <submittedName>
        <fullName evidence="4">TPR repeat-containing protein</fullName>
        <ecNumber evidence="4">2.4.1.255</ecNumber>
    </submittedName>
    <submittedName>
        <fullName evidence="5">Tetratricopeptide repeat protein</fullName>
    </submittedName>
</protein>
<evidence type="ECO:0000313" key="6">
    <source>
        <dbReference type="EMBL" id="PNV57754.1"/>
    </source>
</evidence>
<reference evidence="5 10" key="3">
    <citation type="submission" date="2019-10" db="EMBL/GenBank/DDBJ databases">
        <title>Genome Sequencing and assembly of Lactobacillus fermentum I2, a lactic acid bacteria.</title>
        <authorList>
            <person name="Lopes L.S."/>
            <person name="Persinoti G.F."/>
            <person name="Riano-Pachon D.M."/>
            <person name="Labate C.A."/>
        </authorList>
    </citation>
    <scope>NUCLEOTIDE SEQUENCE [LARGE SCALE GENOMIC DNA]</scope>
    <source>
        <strain evidence="5 10">I2</strain>
    </source>
</reference>
<evidence type="ECO:0000313" key="5">
    <source>
        <dbReference type="EMBL" id="MPQ36123.1"/>
    </source>
</evidence>
<evidence type="ECO:0000313" key="8">
    <source>
        <dbReference type="Proteomes" id="UP000094714"/>
    </source>
</evidence>
<dbReference type="PANTHER" id="PTHR45586">
    <property type="entry name" value="TPR REPEAT-CONTAINING PROTEIN PA4667"/>
    <property type="match status" value="1"/>
</dbReference>
<evidence type="ECO:0000256" key="3">
    <source>
        <dbReference type="PROSITE-ProRule" id="PRU00339"/>
    </source>
</evidence>
<dbReference type="PANTHER" id="PTHR45586:SF1">
    <property type="entry name" value="LIPOPOLYSACCHARIDE ASSEMBLY PROTEIN B"/>
    <property type="match status" value="1"/>
</dbReference>
<evidence type="ECO:0000256" key="2">
    <source>
        <dbReference type="ARBA" id="ARBA00022803"/>
    </source>
</evidence>
<dbReference type="AlphaFoldDB" id="A0A0F4HCC3"/>
<dbReference type="InterPro" id="IPR011990">
    <property type="entry name" value="TPR-like_helical_dom_sf"/>
</dbReference>
<gene>
    <name evidence="7" type="primary">bepA</name>
    <name evidence="6" type="ORF">C1Y38_06445</name>
    <name evidence="5" type="ORF">GC247_09775</name>
    <name evidence="7" type="ORF">HCY95_00954</name>
    <name evidence="4" type="ORF">LACFE_CDS1757</name>
</gene>
<reference evidence="4 8" key="1">
    <citation type="submission" date="2016-09" db="EMBL/GenBank/DDBJ databases">
        <title>Genome Sequence of the Lactobacillus fermentum strain NCC2970 (CNCM I-5068).</title>
        <authorList>
            <person name="Barretto C."/>
            <person name="Ngom-Bru C."/>
            <person name="Genevaz A."/>
            <person name="Fournier C."/>
            <person name="Moine D."/>
            <person name="Kassam M."/>
            <person name="Iltis A."/>
            <person name="Sagory-Zalkind P."/>
            <person name="Faucherand G."/>
            <person name="Descombes P."/>
            <person name="Duboux S."/>
        </authorList>
    </citation>
    <scope>NUCLEOTIDE SEQUENCE [LARGE SCALE GENOMIC DNA]</scope>
    <source>
        <strain evidence="4 8">NCC2970</strain>
    </source>
</reference>
<dbReference type="Proteomes" id="UP000503169">
    <property type="component" value="Chromosome"/>
</dbReference>
<dbReference type="EC" id="2.4.1.255" evidence="4"/>
<keyword evidence="4" id="KW-0808">Transferase</keyword>
<organism evidence="4 8">
    <name type="scientific">Limosilactobacillus fermentum</name>
    <name type="common">Lactobacillus fermentum</name>
    <dbReference type="NCBI Taxonomy" id="1613"/>
    <lineage>
        <taxon>Bacteria</taxon>
        <taxon>Bacillati</taxon>
        <taxon>Bacillota</taxon>
        <taxon>Bacilli</taxon>
        <taxon>Lactobacillales</taxon>
        <taxon>Lactobacillaceae</taxon>
        <taxon>Limosilactobacillus</taxon>
    </lineage>
</organism>
<proteinExistence type="predicted"/>
<name>A0A0F4HCC3_LIMFE</name>
<dbReference type="EMBL" id="CP050919">
    <property type="protein sequence ID" value="QIX58518.1"/>
    <property type="molecule type" value="Genomic_DNA"/>
</dbReference>
<evidence type="ECO:0000313" key="7">
    <source>
        <dbReference type="EMBL" id="QIX58518.1"/>
    </source>
</evidence>
<evidence type="ECO:0000313" key="4">
    <source>
        <dbReference type="EMBL" id="AOR75200.1"/>
    </source>
</evidence>
<dbReference type="RefSeq" id="WP_003684932.1">
    <property type="nucleotide sequence ID" value="NZ_AP024320.1"/>
</dbReference>
<dbReference type="GO" id="GO:0006508">
    <property type="term" value="P:proteolysis"/>
    <property type="evidence" value="ECO:0007669"/>
    <property type="project" value="UniProtKB-KW"/>
</dbReference>
<dbReference type="InterPro" id="IPR019734">
    <property type="entry name" value="TPR_rpt"/>
</dbReference>
<dbReference type="SMART" id="SM00028">
    <property type="entry name" value="TPR"/>
    <property type="match status" value="7"/>
</dbReference>
<dbReference type="EC" id="3.4.-.-" evidence="7"/>
<reference evidence="6 9" key="2">
    <citation type="submission" date="2018-01" db="EMBL/GenBank/DDBJ databases">
        <title>Draft genome sequence of the feruloyl esterase-producing strain Lactobacillus fermentum CRL 1446, isolated from artisanal goat milk cheese.</title>
        <authorList>
            <person name="Abeijon Mukdsi M.C."/>
            <person name="Saavedra L."/>
            <person name="Gauffin Cano M.P."/>
            <person name="Hebert E.M."/>
            <person name="Medina R.B."/>
        </authorList>
    </citation>
    <scope>NUCLEOTIDE SEQUENCE [LARGE SCALE GENOMIC DNA]</scope>
    <source>
        <strain evidence="6 9">CRL 1446</strain>
    </source>
</reference>
<dbReference type="Pfam" id="PF25058">
    <property type="entry name" value="ARM_TT21"/>
    <property type="match status" value="1"/>
</dbReference>
<dbReference type="SUPFAM" id="SSF48452">
    <property type="entry name" value="TPR-like"/>
    <property type="match status" value="2"/>
</dbReference>
<dbReference type="GO" id="GO:0008233">
    <property type="term" value="F:peptidase activity"/>
    <property type="evidence" value="ECO:0007669"/>
    <property type="project" value="UniProtKB-KW"/>
</dbReference>
<sequence>MTYSEQMLDHIEEGTMDQAQKDFAWALRKDDDDTLYSLAEELYALGLTNQAQRTYLKLLDRYPQEDELRTALAEIAIDNGDNDEALSYLSQIQPSSPAYLQSLLVQADLYQTEEQFEITEAKLNEAYRMAPDEPAVLFALAEYYYLIGKFQEAIPFYFALIKAGHLEFAKVDIAGRLGTAYAQLGKFDQALGYLNQVAPGYQTSDIRFQTGLTQLALHQLKEAIITFKELAEDDGQYASVYPALAQAYAEEHHYAQALTTLQEGLAVDQYNEHLYAQAAEMASHVGDTELMATYLKRAHELDPDNQTITLQYSNFLLHQGQDDENLALLAPLVDENDDPQVEWNLAQSYLHKEDFDGAKQAFEAAAPALSDNPTFLRQLIEFYQEMGMRPQLREAVEHYLAIDPADSELQELLEQLDEDY</sequence>
<keyword evidence="4" id="KW-0328">Glycosyltransferase</keyword>